<reference evidence="4 5" key="1">
    <citation type="journal article" date="2014" name="Genome Announc.">
        <title>Genome Sequence of a Promising Hydrogen-Producing Facultative Anaerobic Bacterium, Brevundimonas naejangsanensis Strain B1.</title>
        <authorList>
            <person name="Su H."/>
            <person name="Zhang T."/>
            <person name="Bao M."/>
            <person name="Jiang Y."/>
            <person name="Wang Y."/>
            <person name="Tan T."/>
        </authorList>
    </citation>
    <scope>NUCLEOTIDE SEQUENCE [LARGE SCALE GENOMIC DNA]</scope>
    <source>
        <strain evidence="4 5">B1</strain>
    </source>
</reference>
<feature type="domain" description="IPTL-CTERM protein sorting" evidence="3">
    <location>
        <begin position="32"/>
        <end position="59"/>
    </location>
</feature>
<dbReference type="InterPro" id="IPR026442">
    <property type="entry name" value="IPTL_CTERM"/>
</dbReference>
<dbReference type="EMBL" id="CP015614">
    <property type="protein sequence ID" value="ANF53377.1"/>
    <property type="molecule type" value="Genomic_DNA"/>
</dbReference>
<dbReference type="Pfam" id="PF18203">
    <property type="entry name" value="IPTL-CTERM"/>
    <property type="match status" value="1"/>
</dbReference>
<dbReference type="NCBIfam" id="TIGR04174">
    <property type="entry name" value="IPTL_CTERM"/>
    <property type="match status" value="1"/>
</dbReference>
<dbReference type="AlphaFoldDB" id="A0A172Y2D8"/>
<keyword evidence="2" id="KW-0472">Membrane</keyword>
<dbReference type="Proteomes" id="UP000077603">
    <property type="component" value="Chromosome"/>
</dbReference>
<evidence type="ECO:0000256" key="2">
    <source>
        <dbReference type="SAM" id="Phobius"/>
    </source>
</evidence>
<sequence length="64" mass="6471">MSNTVTVSSDTPDPNPADNAATDTDIIVGAPAAVPTLTEWALILFGSLLAGGAALHLRRGRQAA</sequence>
<name>A0A172Y2D8_9CAUL</name>
<protein>
    <recommendedName>
        <fullName evidence="3">IPTL-CTERM protein sorting domain-containing protein</fullName>
    </recommendedName>
</protein>
<proteinExistence type="predicted"/>
<feature type="transmembrane region" description="Helical" evidence="2">
    <location>
        <begin position="40"/>
        <end position="57"/>
    </location>
</feature>
<gene>
    <name evidence="4" type="ORF">DA69_00465</name>
</gene>
<feature type="region of interest" description="Disordered" evidence="1">
    <location>
        <begin position="1"/>
        <end position="22"/>
    </location>
</feature>
<organism evidence="4 5">
    <name type="scientific">Brevundimonas naejangsanensis</name>
    <dbReference type="NCBI Taxonomy" id="588932"/>
    <lineage>
        <taxon>Bacteria</taxon>
        <taxon>Pseudomonadati</taxon>
        <taxon>Pseudomonadota</taxon>
        <taxon>Alphaproteobacteria</taxon>
        <taxon>Caulobacterales</taxon>
        <taxon>Caulobacteraceae</taxon>
        <taxon>Brevundimonas</taxon>
    </lineage>
</organism>
<evidence type="ECO:0000256" key="1">
    <source>
        <dbReference type="SAM" id="MobiDB-lite"/>
    </source>
</evidence>
<keyword evidence="5" id="KW-1185">Reference proteome</keyword>
<feature type="compositionally biased region" description="Polar residues" evidence="1">
    <location>
        <begin position="1"/>
        <end position="12"/>
    </location>
</feature>
<keyword evidence="2" id="KW-0812">Transmembrane</keyword>
<evidence type="ECO:0000313" key="4">
    <source>
        <dbReference type="EMBL" id="ANF53377.1"/>
    </source>
</evidence>
<dbReference type="KEGG" id="bne:DA69_00465"/>
<accession>A0A172Y2D8</accession>
<evidence type="ECO:0000313" key="5">
    <source>
        <dbReference type="Proteomes" id="UP000077603"/>
    </source>
</evidence>
<evidence type="ECO:0000259" key="3">
    <source>
        <dbReference type="Pfam" id="PF18203"/>
    </source>
</evidence>
<keyword evidence="2" id="KW-1133">Transmembrane helix</keyword>